<feature type="compositionally biased region" description="Polar residues" evidence="1">
    <location>
        <begin position="1"/>
        <end position="23"/>
    </location>
</feature>
<name>A0AAD3CH17_9STRA</name>
<dbReference type="PANTHER" id="PTHR33418:SF1">
    <property type="entry name" value="HELICASE-ASSOCIATED DOMAIN-CONTAINING PROTEIN"/>
    <property type="match status" value="1"/>
</dbReference>
<dbReference type="Gene3D" id="6.10.140.530">
    <property type="match status" value="4"/>
</dbReference>
<evidence type="ECO:0000256" key="1">
    <source>
        <dbReference type="SAM" id="MobiDB-lite"/>
    </source>
</evidence>
<protein>
    <recommendedName>
        <fullName evidence="2">Helicase-associated domain-containing protein</fullName>
    </recommendedName>
</protein>
<dbReference type="AlphaFoldDB" id="A0AAD3CH17"/>
<feature type="domain" description="Helicase-associated" evidence="2">
    <location>
        <begin position="132"/>
        <end position="233"/>
    </location>
</feature>
<accession>A0AAD3CH17</accession>
<proteinExistence type="predicted"/>
<feature type="domain" description="Helicase-associated" evidence="2">
    <location>
        <begin position="243"/>
        <end position="324"/>
    </location>
</feature>
<evidence type="ECO:0000313" key="3">
    <source>
        <dbReference type="EMBL" id="GFH45952.1"/>
    </source>
</evidence>
<dbReference type="Pfam" id="PF03457">
    <property type="entry name" value="HA"/>
    <property type="match status" value="4"/>
</dbReference>
<feature type="compositionally biased region" description="Polar residues" evidence="1">
    <location>
        <begin position="95"/>
        <end position="105"/>
    </location>
</feature>
<feature type="domain" description="Helicase-associated" evidence="2">
    <location>
        <begin position="372"/>
        <end position="447"/>
    </location>
</feature>
<dbReference type="EMBL" id="BLLK01000022">
    <property type="protein sequence ID" value="GFH45952.1"/>
    <property type="molecule type" value="Genomic_DNA"/>
</dbReference>
<gene>
    <name evidence="3" type="ORF">CTEN210_02426</name>
</gene>
<dbReference type="PANTHER" id="PTHR33418">
    <property type="entry name" value="HELICASE-ASSOCIATED"/>
    <property type="match status" value="1"/>
</dbReference>
<evidence type="ECO:0000259" key="2">
    <source>
        <dbReference type="Pfam" id="PF03457"/>
    </source>
</evidence>
<feature type="compositionally biased region" description="Basic and acidic residues" evidence="1">
    <location>
        <begin position="106"/>
        <end position="122"/>
    </location>
</feature>
<evidence type="ECO:0000313" key="4">
    <source>
        <dbReference type="Proteomes" id="UP001054902"/>
    </source>
</evidence>
<dbReference type="Proteomes" id="UP001054902">
    <property type="component" value="Unassembled WGS sequence"/>
</dbReference>
<dbReference type="InterPro" id="IPR005114">
    <property type="entry name" value="Helicase_assoc"/>
</dbReference>
<feature type="region of interest" description="Disordered" evidence="1">
    <location>
        <begin position="177"/>
        <end position="212"/>
    </location>
</feature>
<feature type="region of interest" description="Disordered" evidence="1">
    <location>
        <begin position="84"/>
        <end position="122"/>
    </location>
</feature>
<sequence>MSTTTTAQIFPAESQHNNNSQNVGHAEEKNPMIMLANTAEKYLSEPRFDSANNDIRGSCSSHSDNDASSQGSIKLQDQFCCQQEHESSPLHLGSPDSSPFQPVSEQSRKRDRQEMNLESDKQKISYKRIKNDAIWNDMYNRLLLFKEKTGHCLVPHTYEDKKLVAWIDTQRILHSRQERIGSSSLPRKSTKGNDKNQNTNEGNSTDEQEISKDRRVNIRLTKERKEKLDRVGFVWSIRALKNEETWEEMFTALLKYKEEHGDCLVRTRSQKPNRNAKLAKWVETTRSEYAKLKSVQDPETGATRLIPSAKLTASRIKRLEEIGFKFRIKGKARREVAVAASYSQLNDSVIETKSASAKDPVSRKVSIQEENQKQWDQMFHHLVAYKELHGDTKVPKRYQEVKQLGTWVDTQRVQYKKLQQRIGNGEVNAKSSRLTEDRIEKLNGIGFVWSIRDDWRTHFNSLVQYKNAKGDCNVPARYPANKKLGIWTMSQRQQYKKYQAGKASSLTDERIRLLEEIGFTWAVRSKSTETSTENESIVEAPITLPPLANEGNSQRKEAHMLQDGIIMYHIEEQCNRMGTNNANYSISDQASQVSRMI</sequence>
<comment type="caution">
    <text evidence="3">The sequence shown here is derived from an EMBL/GenBank/DDBJ whole genome shotgun (WGS) entry which is preliminary data.</text>
</comment>
<reference evidence="3 4" key="1">
    <citation type="journal article" date="2021" name="Sci. Rep.">
        <title>The genome of the diatom Chaetoceros tenuissimus carries an ancient integrated fragment of an extant virus.</title>
        <authorList>
            <person name="Hongo Y."/>
            <person name="Kimura K."/>
            <person name="Takaki Y."/>
            <person name="Yoshida Y."/>
            <person name="Baba S."/>
            <person name="Kobayashi G."/>
            <person name="Nagasaki K."/>
            <person name="Hano T."/>
            <person name="Tomaru Y."/>
        </authorList>
    </citation>
    <scope>NUCLEOTIDE SEQUENCE [LARGE SCALE GENOMIC DNA]</scope>
    <source>
        <strain evidence="3 4">NIES-3715</strain>
    </source>
</reference>
<feature type="domain" description="Helicase-associated" evidence="2">
    <location>
        <begin position="453"/>
        <end position="519"/>
    </location>
</feature>
<organism evidence="3 4">
    <name type="scientific">Chaetoceros tenuissimus</name>
    <dbReference type="NCBI Taxonomy" id="426638"/>
    <lineage>
        <taxon>Eukaryota</taxon>
        <taxon>Sar</taxon>
        <taxon>Stramenopiles</taxon>
        <taxon>Ochrophyta</taxon>
        <taxon>Bacillariophyta</taxon>
        <taxon>Coscinodiscophyceae</taxon>
        <taxon>Chaetocerotophycidae</taxon>
        <taxon>Chaetocerotales</taxon>
        <taxon>Chaetocerotaceae</taxon>
        <taxon>Chaetoceros</taxon>
    </lineage>
</organism>
<feature type="region of interest" description="Disordered" evidence="1">
    <location>
        <begin position="1"/>
        <end position="24"/>
    </location>
</feature>
<keyword evidence="4" id="KW-1185">Reference proteome</keyword>
<feature type="compositionally biased region" description="Polar residues" evidence="1">
    <location>
        <begin position="195"/>
        <end position="205"/>
    </location>
</feature>